<dbReference type="GO" id="GO:0051117">
    <property type="term" value="F:ATPase binding"/>
    <property type="evidence" value="ECO:0007669"/>
    <property type="project" value="TreeGrafter"/>
</dbReference>
<dbReference type="InterPro" id="IPR029045">
    <property type="entry name" value="ClpP/crotonase-like_dom_sf"/>
</dbReference>
<protein>
    <recommendedName>
        <fullName evidence="6">ATP-dependent Clp protease proteolytic subunit</fullName>
    </recommendedName>
</protein>
<comment type="similarity">
    <text evidence="1 6">Belongs to the peptidase S14 family.</text>
</comment>
<dbReference type="Pfam" id="PF00574">
    <property type="entry name" value="CLP_protease"/>
    <property type="match status" value="1"/>
</dbReference>
<dbReference type="AlphaFoldDB" id="A0A4R4E5V3"/>
<dbReference type="Proteomes" id="UP000295418">
    <property type="component" value="Unassembled WGS sequence"/>
</dbReference>
<keyword evidence="9" id="KW-1185">Reference proteome</keyword>
<evidence type="ECO:0000256" key="3">
    <source>
        <dbReference type="ARBA" id="ARBA00022670"/>
    </source>
</evidence>
<evidence type="ECO:0000256" key="1">
    <source>
        <dbReference type="ARBA" id="ARBA00007039"/>
    </source>
</evidence>
<dbReference type="InterPro" id="IPR023562">
    <property type="entry name" value="ClpP/TepA"/>
</dbReference>
<evidence type="ECO:0000256" key="7">
    <source>
        <dbReference type="SAM" id="MobiDB-lite"/>
    </source>
</evidence>
<feature type="compositionally biased region" description="Acidic residues" evidence="7">
    <location>
        <begin position="351"/>
        <end position="378"/>
    </location>
</feature>
<feature type="compositionally biased region" description="Basic and acidic residues" evidence="7">
    <location>
        <begin position="379"/>
        <end position="392"/>
    </location>
</feature>
<dbReference type="PRINTS" id="PR00127">
    <property type="entry name" value="CLPPROTEASEP"/>
</dbReference>
<evidence type="ECO:0000313" key="9">
    <source>
        <dbReference type="Proteomes" id="UP000295418"/>
    </source>
</evidence>
<evidence type="ECO:0000256" key="5">
    <source>
        <dbReference type="ARBA" id="ARBA00022825"/>
    </source>
</evidence>
<gene>
    <name evidence="8" type="ORF">E0485_21760</name>
</gene>
<dbReference type="GO" id="GO:0009368">
    <property type="term" value="C:endopeptidase Clp complex"/>
    <property type="evidence" value="ECO:0007669"/>
    <property type="project" value="TreeGrafter"/>
</dbReference>
<evidence type="ECO:0000256" key="6">
    <source>
        <dbReference type="RuleBase" id="RU003567"/>
    </source>
</evidence>
<dbReference type="GO" id="GO:0006515">
    <property type="term" value="P:protein quality control for misfolded or incompletely synthesized proteins"/>
    <property type="evidence" value="ECO:0007669"/>
    <property type="project" value="TreeGrafter"/>
</dbReference>
<accession>A0A4R4E5V3</accession>
<dbReference type="SUPFAM" id="SSF52096">
    <property type="entry name" value="ClpP/crotonase"/>
    <property type="match status" value="1"/>
</dbReference>
<keyword evidence="4" id="KW-0378">Hydrolase</keyword>
<organism evidence="8 9">
    <name type="scientific">Paenibacillus albiflavus</name>
    <dbReference type="NCBI Taxonomy" id="2545760"/>
    <lineage>
        <taxon>Bacteria</taxon>
        <taxon>Bacillati</taxon>
        <taxon>Bacillota</taxon>
        <taxon>Bacilli</taxon>
        <taxon>Bacillales</taxon>
        <taxon>Paenibacillaceae</taxon>
        <taxon>Paenibacillus</taxon>
    </lineage>
</organism>
<sequence>MCSNVSEKRKCAVKAGYSMDYQREEVKQNMSFWILNKTNDSTAEMLLYGVISDTSWWGDEVTPKQFADDLKALGDVGTINVRINSAGGDVFAGVTIYNLLKTHSAKVNVYVDGLAASIASIIAMAGDRIIMQEGSMMMVHNPWTFAMGDSNDLRGVADFLDTVRSSLVNIYVSKTGLSNEEVIALLDAETWMTAQETVDAGFAHEVAQEVKVAACLRDNKTAIFNGVTMDWSKFINPPDLPTEQKPAARLPVAPRIEPPKPQNKNQGGQKIMNLEELKAQHPEIYAAAVKDGVNQERSRMKALDELSIPGHAATIAKAKYETGASAEQTAVAILNVENTRRKTMAQKMQDDSDESNMEDVDPEDSEDNDPKDEDDEETEAKALGKRIAEMANKKHIRGGVR</sequence>
<dbReference type="PANTHER" id="PTHR10381:SF70">
    <property type="entry name" value="ATP-DEPENDENT CLP PROTEASE PROTEOLYTIC SUBUNIT"/>
    <property type="match status" value="1"/>
</dbReference>
<dbReference type="NCBIfam" id="NF045542">
    <property type="entry name" value="Clp_rel_HeadMat"/>
    <property type="match status" value="1"/>
</dbReference>
<evidence type="ECO:0000313" key="8">
    <source>
        <dbReference type="EMBL" id="TCZ73048.1"/>
    </source>
</evidence>
<keyword evidence="3 8" id="KW-0645">Protease</keyword>
<name>A0A4R4E5V3_9BACL</name>
<feature type="region of interest" description="Disordered" evidence="7">
    <location>
        <begin position="343"/>
        <end position="401"/>
    </location>
</feature>
<dbReference type="PANTHER" id="PTHR10381">
    <property type="entry name" value="ATP-DEPENDENT CLP PROTEASE PROTEOLYTIC SUBUNIT"/>
    <property type="match status" value="1"/>
</dbReference>
<dbReference type="EMBL" id="SKFG01000035">
    <property type="protein sequence ID" value="TCZ73048.1"/>
    <property type="molecule type" value="Genomic_DNA"/>
</dbReference>
<dbReference type="InterPro" id="IPR001907">
    <property type="entry name" value="ClpP"/>
</dbReference>
<proteinExistence type="inferred from homology"/>
<evidence type="ECO:0000256" key="2">
    <source>
        <dbReference type="ARBA" id="ARBA00022490"/>
    </source>
</evidence>
<evidence type="ECO:0000256" key="4">
    <source>
        <dbReference type="ARBA" id="ARBA00022801"/>
    </source>
</evidence>
<dbReference type="GO" id="GO:0004252">
    <property type="term" value="F:serine-type endopeptidase activity"/>
    <property type="evidence" value="ECO:0007669"/>
    <property type="project" value="InterPro"/>
</dbReference>
<keyword evidence="5" id="KW-0720">Serine protease</keyword>
<dbReference type="Gene3D" id="3.90.226.10">
    <property type="entry name" value="2-enoyl-CoA Hydratase, Chain A, domain 1"/>
    <property type="match status" value="1"/>
</dbReference>
<dbReference type="CDD" id="cd07016">
    <property type="entry name" value="S14_ClpP_1"/>
    <property type="match status" value="1"/>
</dbReference>
<comment type="caution">
    <text evidence="8">The sequence shown here is derived from an EMBL/GenBank/DDBJ whole genome shotgun (WGS) entry which is preliminary data.</text>
</comment>
<dbReference type="OrthoDB" id="9806592at2"/>
<reference evidence="8 9" key="1">
    <citation type="submission" date="2019-03" db="EMBL/GenBank/DDBJ databases">
        <authorList>
            <person name="Kim M.K.M."/>
        </authorList>
    </citation>
    <scope>NUCLEOTIDE SEQUENCE [LARGE SCALE GENOMIC DNA]</scope>
    <source>
        <strain evidence="8 9">18JY21-1</strain>
    </source>
</reference>
<keyword evidence="2" id="KW-0963">Cytoplasm</keyword>
<dbReference type="GO" id="GO:0004176">
    <property type="term" value="F:ATP-dependent peptidase activity"/>
    <property type="evidence" value="ECO:0007669"/>
    <property type="project" value="InterPro"/>
</dbReference>